<reference evidence="3" key="1">
    <citation type="journal article" date="2017" name="Nat. Ecol. Evol.">
        <title>Genome expansion and lineage-specific genetic innovations in the forest pathogenic fungi Armillaria.</title>
        <authorList>
            <person name="Sipos G."/>
            <person name="Prasanna A.N."/>
            <person name="Walter M.C."/>
            <person name="O'Connor E."/>
            <person name="Balint B."/>
            <person name="Krizsan K."/>
            <person name="Kiss B."/>
            <person name="Hess J."/>
            <person name="Varga T."/>
            <person name="Slot J."/>
            <person name="Riley R."/>
            <person name="Boka B."/>
            <person name="Rigling D."/>
            <person name="Barry K."/>
            <person name="Lee J."/>
            <person name="Mihaltcheva S."/>
            <person name="LaButti K."/>
            <person name="Lipzen A."/>
            <person name="Waldron R."/>
            <person name="Moloney N.M."/>
            <person name="Sperisen C."/>
            <person name="Kredics L."/>
            <person name="Vagvoelgyi C."/>
            <person name="Patrignani A."/>
            <person name="Fitzpatrick D."/>
            <person name="Nagy I."/>
            <person name="Doyle S."/>
            <person name="Anderson J.B."/>
            <person name="Grigoriev I.V."/>
            <person name="Gueldener U."/>
            <person name="Muensterkoetter M."/>
            <person name="Nagy L.G."/>
        </authorList>
    </citation>
    <scope>NUCLEOTIDE SEQUENCE [LARGE SCALE GENOMIC DNA]</scope>
    <source>
        <strain evidence="3">C18/9</strain>
    </source>
</reference>
<dbReference type="AlphaFoldDB" id="A0A284RSR7"/>
<gene>
    <name evidence="2" type="ORF">ARMOST_15198</name>
</gene>
<protein>
    <recommendedName>
        <fullName evidence="1">Catalase core domain-containing protein</fullName>
    </recommendedName>
</protein>
<dbReference type="Gene3D" id="6.10.10.30">
    <property type="entry name" value="Catalase hpii, N-terminal domain-like"/>
    <property type="match status" value="1"/>
</dbReference>
<dbReference type="EMBL" id="FUEG01000015">
    <property type="protein sequence ID" value="SJL11789.1"/>
    <property type="molecule type" value="Genomic_DNA"/>
</dbReference>
<dbReference type="STRING" id="47428.A0A284RSR7"/>
<proteinExistence type="predicted"/>
<keyword evidence="3" id="KW-1185">Reference proteome</keyword>
<dbReference type="Proteomes" id="UP000219338">
    <property type="component" value="Unassembled WGS sequence"/>
</dbReference>
<organism evidence="2 3">
    <name type="scientific">Armillaria ostoyae</name>
    <name type="common">Armillaria root rot fungus</name>
    <dbReference type="NCBI Taxonomy" id="47428"/>
    <lineage>
        <taxon>Eukaryota</taxon>
        <taxon>Fungi</taxon>
        <taxon>Dikarya</taxon>
        <taxon>Basidiomycota</taxon>
        <taxon>Agaricomycotina</taxon>
        <taxon>Agaricomycetes</taxon>
        <taxon>Agaricomycetidae</taxon>
        <taxon>Agaricales</taxon>
        <taxon>Marasmiineae</taxon>
        <taxon>Physalacriaceae</taxon>
        <taxon>Armillaria</taxon>
    </lineage>
</organism>
<dbReference type="InterPro" id="IPR020835">
    <property type="entry name" value="Catalase_sf"/>
</dbReference>
<name>A0A284RSR7_ARMOS</name>
<evidence type="ECO:0000313" key="3">
    <source>
        <dbReference type="Proteomes" id="UP000219338"/>
    </source>
</evidence>
<dbReference type="Pfam" id="PF00199">
    <property type="entry name" value="Catalase"/>
    <property type="match status" value="1"/>
</dbReference>
<dbReference type="SUPFAM" id="SSF56634">
    <property type="entry name" value="Heme-dependent catalase-like"/>
    <property type="match status" value="1"/>
</dbReference>
<feature type="domain" description="Catalase core" evidence="1">
    <location>
        <begin position="6"/>
        <end position="52"/>
    </location>
</feature>
<evidence type="ECO:0000313" key="2">
    <source>
        <dbReference type="EMBL" id="SJL11789.1"/>
    </source>
</evidence>
<dbReference type="GO" id="GO:0020037">
    <property type="term" value="F:heme binding"/>
    <property type="evidence" value="ECO:0007669"/>
    <property type="project" value="InterPro"/>
</dbReference>
<evidence type="ECO:0000259" key="1">
    <source>
        <dbReference type="Pfam" id="PF00199"/>
    </source>
</evidence>
<accession>A0A284RSR7</accession>
<dbReference type="InterPro" id="IPR011614">
    <property type="entry name" value="Catalase_core"/>
</dbReference>
<dbReference type="OrthoDB" id="6880011at2759"/>
<dbReference type="GO" id="GO:0004096">
    <property type="term" value="F:catalase activity"/>
    <property type="evidence" value="ECO:0007669"/>
    <property type="project" value="InterPro"/>
</dbReference>
<sequence length="130" mass="14527">MTFAASNGTSIAQPYAWSWAGPSRPLLLQDFASIDLLAHFDRECIPEHVMSALQHHAPLSLPSNLTVGCSTTSAQHIKFCKGHRSAQWYGSQEQVLLGDSIICFLKHWVRIDGARDKAWAMVSRVGGWWY</sequence>